<organism evidence="1 2">
    <name type="scientific">Eragrostis curvula</name>
    <name type="common">weeping love grass</name>
    <dbReference type="NCBI Taxonomy" id="38414"/>
    <lineage>
        <taxon>Eukaryota</taxon>
        <taxon>Viridiplantae</taxon>
        <taxon>Streptophyta</taxon>
        <taxon>Embryophyta</taxon>
        <taxon>Tracheophyta</taxon>
        <taxon>Spermatophyta</taxon>
        <taxon>Magnoliopsida</taxon>
        <taxon>Liliopsida</taxon>
        <taxon>Poales</taxon>
        <taxon>Poaceae</taxon>
        <taxon>PACMAD clade</taxon>
        <taxon>Chloridoideae</taxon>
        <taxon>Eragrostideae</taxon>
        <taxon>Eragrostidinae</taxon>
        <taxon>Eragrostis</taxon>
    </lineage>
</organism>
<sequence length="110" mass="12023">MEDGSRLLFLSSSMSLSQKNLLPSSTVTPAWISRPPWVSAQGGCEQEEGTGSLLGQGSIFRVSTQHPIFSSTNQMIKAQDFPEWMDGGAVAAAWMCQLEDEYSSHDIEKP</sequence>
<name>A0A5J9WIU1_9POAL</name>
<dbReference type="AlphaFoldDB" id="A0A5J9WIU1"/>
<keyword evidence="2" id="KW-1185">Reference proteome</keyword>
<reference evidence="1 2" key="1">
    <citation type="journal article" date="2019" name="Sci. Rep.">
        <title>A high-quality genome of Eragrostis curvula grass provides insights into Poaceae evolution and supports new strategies to enhance forage quality.</title>
        <authorList>
            <person name="Carballo J."/>
            <person name="Santos B.A.C.M."/>
            <person name="Zappacosta D."/>
            <person name="Garbus I."/>
            <person name="Selva J.P."/>
            <person name="Gallo C.A."/>
            <person name="Diaz A."/>
            <person name="Albertini E."/>
            <person name="Caccamo M."/>
            <person name="Echenique V."/>
        </authorList>
    </citation>
    <scope>NUCLEOTIDE SEQUENCE [LARGE SCALE GENOMIC DNA]</scope>
    <source>
        <strain evidence="2">cv. Victoria</strain>
        <tissue evidence="1">Leaf</tissue>
    </source>
</reference>
<dbReference type="Gramene" id="TVU47885">
    <property type="protein sequence ID" value="TVU47885"/>
    <property type="gene ID" value="EJB05_07501"/>
</dbReference>
<dbReference type="EMBL" id="RWGY01000004">
    <property type="protein sequence ID" value="TVU47885.1"/>
    <property type="molecule type" value="Genomic_DNA"/>
</dbReference>
<protein>
    <submittedName>
        <fullName evidence="1">Uncharacterized protein</fullName>
    </submittedName>
</protein>
<gene>
    <name evidence="1" type="ORF">EJB05_07501</name>
</gene>
<evidence type="ECO:0000313" key="1">
    <source>
        <dbReference type="EMBL" id="TVU47885.1"/>
    </source>
</evidence>
<accession>A0A5J9WIU1</accession>
<dbReference type="Proteomes" id="UP000324897">
    <property type="component" value="Chromosome 5"/>
</dbReference>
<evidence type="ECO:0000313" key="2">
    <source>
        <dbReference type="Proteomes" id="UP000324897"/>
    </source>
</evidence>
<comment type="caution">
    <text evidence="1">The sequence shown here is derived from an EMBL/GenBank/DDBJ whole genome shotgun (WGS) entry which is preliminary data.</text>
</comment>
<proteinExistence type="predicted"/>